<keyword evidence="4" id="KW-0143">Chaperone</keyword>
<dbReference type="InterPro" id="IPR001270">
    <property type="entry name" value="ClpA/B"/>
</dbReference>
<keyword evidence="2" id="KW-0547">Nucleotide-binding</keyword>
<dbReference type="EMBL" id="MGEF01000020">
    <property type="protein sequence ID" value="OGL79004.1"/>
    <property type="molecule type" value="Genomic_DNA"/>
</dbReference>
<keyword evidence="5" id="KW-0812">Transmembrane</keyword>
<dbReference type="AlphaFoldDB" id="A0A1F7UMM3"/>
<feature type="domain" description="AAA+ ATPase" evidence="6">
    <location>
        <begin position="334"/>
        <end position="477"/>
    </location>
</feature>
<feature type="transmembrane region" description="Helical" evidence="5">
    <location>
        <begin position="81"/>
        <end position="98"/>
    </location>
</feature>
<sequence>MCAGSGRVLTSNGIVFAWKKKFSRVQIEVDEWEERVRVQIGMMALCVALGGVVALGYLTYVTRDAGTLWRHITNGSDLRALPVWAGVLGASYFAYHVLRRTLALPTVSKLWNGKKEKSGSVDIAGVFSQPALHMVEHAYLLAGRLGTKEASSIHLFASAVTDPRVALLYSRLAVDGRALIEKIKHVLYHKELHSHDASHPDAHWHDALLRAFACAAEAGHRQVLSTDLAVSLAHPACEDVAEVLTDLDVTEQKMRHVAEWIDLHYELVRRARRLRGRAVTKPTGAVNRTYTSVATPLLDAFSRDLTAYARLGAMPLVVGREREVAEVFRLFSAGERGVLLVGEEGTGKSALIGQIAQAMAAEDVPEVMQDRRLVEISVPALVAGGARVGGIEAALLHAGNEIRRAGNVILVVERVDTLAGGLRVGGGAYDVSGVLAELIEQGHLRVIATTTPLEARDFVEHSPLGRLLVRVDVRETDREQTIRVCESKAPLLEARFHVYYSYPAIEKTVDLSVRYVAEGHLPDKAIHIMEEAGEAVREERGKNAAVTPEDVAAVVSEKMHIPLTSIGEDESATLLHFEERLHGRVIGQDDAVRLIGQAIRRSRVDMRDQARPIASLLFLGPTGVGKTEVARAVADLYFGDEKAMVRCDMSEYQGAGALEKILGSAAAGTHGYLTEAVRNKPFALVLLDEFEKASPEVLNVFLQVFEDGRLTDAHGRTVDFNNTIIIATSNAGAGVILDAIRAGETIETIKLKVVEGELPRLFKPELLNRFDGVVVFTPLSVEHVQQIVRLLLQRVERELNQKGVALKIEEVAVHDLARDGYDPSFGARPLRRLIQERIEDPIAKFILSGQLQRRDAVILGYHGEPRVEKAPPL</sequence>
<dbReference type="InterPro" id="IPR027417">
    <property type="entry name" value="P-loop_NTPase"/>
</dbReference>
<feature type="domain" description="AAA+ ATPase" evidence="6">
    <location>
        <begin position="612"/>
        <end position="780"/>
    </location>
</feature>
<dbReference type="PANTHER" id="PTHR11638">
    <property type="entry name" value="ATP-DEPENDENT CLP PROTEASE"/>
    <property type="match status" value="1"/>
</dbReference>
<reference evidence="8 9" key="1">
    <citation type="journal article" date="2016" name="Nat. Commun.">
        <title>Thousands of microbial genomes shed light on interconnected biogeochemical processes in an aquifer system.</title>
        <authorList>
            <person name="Anantharaman K."/>
            <person name="Brown C.T."/>
            <person name="Hug L.A."/>
            <person name="Sharon I."/>
            <person name="Castelle C.J."/>
            <person name="Probst A.J."/>
            <person name="Thomas B.C."/>
            <person name="Singh A."/>
            <person name="Wilkins M.J."/>
            <person name="Karaoz U."/>
            <person name="Brodie E.L."/>
            <person name="Williams K.H."/>
            <person name="Hubbard S.S."/>
            <person name="Banfield J.F."/>
        </authorList>
    </citation>
    <scope>NUCLEOTIDE SEQUENCE [LARGE SCALE GENOMIC DNA]</scope>
</reference>
<keyword evidence="1" id="KW-0677">Repeat</keyword>
<dbReference type="Proteomes" id="UP000176604">
    <property type="component" value="Unassembled WGS sequence"/>
</dbReference>
<evidence type="ECO:0000313" key="9">
    <source>
        <dbReference type="Proteomes" id="UP000176604"/>
    </source>
</evidence>
<protein>
    <recommendedName>
        <fullName evidence="10">Clp R domain-containing protein</fullName>
    </recommendedName>
</protein>
<dbReference type="CDD" id="cd19499">
    <property type="entry name" value="RecA-like_ClpB_Hsp104-like"/>
    <property type="match status" value="1"/>
</dbReference>
<dbReference type="Gene3D" id="1.10.1780.10">
    <property type="entry name" value="Clp, N-terminal domain"/>
    <property type="match status" value="1"/>
</dbReference>
<dbReference type="InterPro" id="IPR003593">
    <property type="entry name" value="AAA+_ATPase"/>
</dbReference>
<evidence type="ECO:0000256" key="2">
    <source>
        <dbReference type="ARBA" id="ARBA00022741"/>
    </source>
</evidence>
<feature type="domain" description="Clp ATPase C-terminal" evidence="7">
    <location>
        <begin position="779"/>
        <end position="867"/>
    </location>
</feature>
<dbReference type="PRINTS" id="PR00300">
    <property type="entry name" value="CLPPROTEASEA"/>
</dbReference>
<evidence type="ECO:0000256" key="5">
    <source>
        <dbReference type="SAM" id="Phobius"/>
    </source>
</evidence>
<dbReference type="SMART" id="SM01086">
    <property type="entry name" value="ClpB_D2-small"/>
    <property type="match status" value="1"/>
</dbReference>
<dbReference type="Gene3D" id="1.10.8.60">
    <property type="match status" value="2"/>
</dbReference>
<dbReference type="InterPro" id="IPR025662">
    <property type="entry name" value="Sigma_54_int_dom_ATP-bd_1"/>
</dbReference>
<keyword evidence="3" id="KW-0067">ATP-binding</keyword>
<dbReference type="Pfam" id="PF10431">
    <property type="entry name" value="ClpB_D2-small"/>
    <property type="match status" value="1"/>
</dbReference>
<dbReference type="InterPro" id="IPR036628">
    <property type="entry name" value="Clp_N_dom_sf"/>
</dbReference>
<dbReference type="InterPro" id="IPR041546">
    <property type="entry name" value="ClpA/ClpB_AAA_lid"/>
</dbReference>
<dbReference type="PROSITE" id="PS00675">
    <property type="entry name" value="SIGMA54_INTERACT_1"/>
    <property type="match status" value="1"/>
</dbReference>
<dbReference type="SUPFAM" id="SSF81923">
    <property type="entry name" value="Double Clp-N motif"/>
    <property type="match status" value="1"/>
</dbReference>
<dbReference type="STRING" id="1802397.A3J43_03870"/>
<keyword evidence="5" id="KW-0472">Membrane</keyword>
<evidence type="ECO:0000256" key="1">
    <source>
        <dbReference type="ARBA" id="ARBA00022737"/>
    </source>
</evidence>
<dbReference type="GO" id="GO:0005524">
    <property type="term" value="F:ATP binding"/>
    <property type="evidence" value="ECO:0007669"/>
    <property type="project" value="UniProtKB-KW"/>
</dbReference>
<dbReference type="Pfam" id="PF00004">
    <property type="entry name" value="AAA"/>
    <property type="match status" value="1"/>
</dbReference>
<dbReference type="CDD" id="cd00009">
    <property type="entry name" value="AAA"/>
    <property type="match status" value="1"/>
</dbReference>
<dbReference type="Gene3D" id="3.40.50.300">
    <property type="entry name" value="P-loop containing nucleotide triphosphate hydrolases"/>
    <property type="match status" value="2"/>
</dbReference>
<evidence type="ECO:0000259" key="7">
    <source>
        <dbReference type="SMART" id="SM01086"/>
    </source>
</evidence>
<evidence type="ECO:0000256" key="3">
    <source>
        <dbReference type="ARBA" id="ARBA00022840"/>
    </source>
</evidence>
<accession>A0A1F7UMM3</accession>
<dbReference type="GO" id="GO:0034605">
    <property type="term" value="P:cellular response to heat"/>
    <property type="evidence" value="ECO:0007669"/>
    <property type="project" value="TreeGrafter"/>
</dbReference>
<organism evidence="8 9">
    <name type="scientific">Candidatus Uhrbacteria bacterium RIFCSPHIGHO2_12_FULL_54_23</name>
    <dbReference type="NCBI Taxonomy" id="1802397"/>
    <lineage>
        <taxon>Bacteria</taxon>
        <taxon>Candidatus Uhriibacteriota</taxon>
    </lineage>
</organism>
<evidence type="ECO:0000259" key="6">
    <source>
        <dbReference type="SMART" id="SM00382"/>
    </source>
</evidence>
<keyword evidence="5" id="KW-1133">Transmembrane helix</keyword>
<dbReference type="Pfam" id="PF17871">
    <property type="entry name" value="AAA_lid_9"/>
    <property type="match status" value="1"/>
</dbReference>
<name>A0A1F7UMM3_9BACT</name>
<evidence type="ECO:0008006" key="10">
    <source>
        <dbReference type="Google" id="ProtNLM"/>
    </source>
</evidence>
<evidence type="ECO:0000313" key="8">
    <source>
        <dbReference type="EMBL" id="OGL79004.1"/>
    </source>
</evidence>
<dbReference type="GO" id="GO:0005737">
    <property type="term" value="C:cytoplasm"/>
    <property type="evidence" value="ECO:0007669"/>
    <property type="project" value="TreeGrafter"/>
</dbReference>
<dbReference type="SMART" id="SM00382">
    <property type="entry name" value="AAA"/>
    <property type="match status" value="2"/>
</dbReference>
<evidence type="ECO:0000256" key="4">
    <source>
        <dbReference type="ARBA" id="ARBA00023186"/>
    </source>
</evidence>
<feature type="transmembrane region" description="Helical" evidence="5">
    <location>
        <begin position="40"/>
        <end position="60"/>
    </location>
</feature>
<dbReference type="Pfam" id="PF07724">
    <property type="entry name" value="AAA_2"/>
    <property type="match status" value="1"/>
</dbReference>
<dbReference type="InterPro" id="IPR050130">
    <property type="entry name" value="ClpA_ClpB"/>
</dbReference>
<proteinExistence type="predicted"/>
<dbReference type="SUPFAM" id="SSF52540">
    <property type="entry name" value="P-loop containing nucleoside triphosphate hydrolases"/>
    <property type="match status" value="2"/>
</dbReference>
<comment type="caution">
    <text evidence="8">The sequence shown here is derived from an EMBL/GenBank/DDBJ whole genome shotgun (WGS) entry which is preliminary data.</text>
</comment>
<gene>
    <name evidence="8" type="ORF">A3J43_03870</name>
</gene>
<dbReference type="PANTHER" id="PTHR11638:SF18">
    <property type="entry name" value="HEAT SHOCK PROTEIN 104"/>
    <property type="match status" value="1"/>
</dbReference>
<dbReference type="GO" id="GO:0016887">
    <property type="term" value="F:ATP hydrolysis activity"/>
    <property type="evidence" value="ECO:0007669"/>
    <property type="project" value="InterPro"/>
</dbReference>
<dbReference type="InterPro" id="IPR003959">
    <property type="entry name" value="ATPase_AAA_core"/>
</dbReference>
<dbReference type="InterPro" id="IPR019489">
    <property type="entry name" value="Clp_ATPase_C"/>
</dbReference>